<protein>
    <recommendedName>
        <fullName evidence="6">Acetate--CoA ligase</fullName>
        <ecNumber evidence="6">6.2.1.1</ecNumber>
    </recommendedName>
</protein>
<dbReference type="NCBIfam" id="TIGR02188">
    <property type="entry name" value="Ac_CoA_lig_AcsA"/>
    <property type="match status" value="1"/>
</dbReference>
<evidence type="ECO:0000256" key="3">
    <source>
        <dbReference type="ARBA" id="ARBA00022741"/>
    </source>
</evidence>
<evidence type="ECO:0000256" key="4">
    <source>
        <dbReference type="ARBA" id="ARBA00022840"/>
    </source>
</evidence>
<accession>A0A1H9KUT7</accession>
<feature type="domain" description="AMP-dependent synthetase/ligase" evidence="7">
    <location>
        <begin position="70"/>
        <end position="462"/>
    </location>
</feature>
<feature type="domain" description="AMP-binding enzyme C-terminal" evidence="8">
    <location>
        <begin position="519"/>
        <end position="598"/>
    </location>
</feature>
<dbReference type="Proteomes" id="UP000183658">
    <property type="component" value="Unassembled WGS sequence"/>
</dbReference>
<keyword evidence="3" id="KW-0547">Nucleotide-binding</keyword>
<evidence type="ECO:0000259" key="8">
    <source>
        <dbReference type="Pfam" id="PF13193"/>
    </source>
</evidence>
<evidence type="ECO:0000313" key="10">
    <source>
        <dbReference type="EMBL" id="SER02952.1"/>
    </source>
</evidence>
<dbReference type="SUPFAM" id="SSF56801">
    <property type="entry name" value="Acetyl-CoA synthetase-like"/>
    <property type="match status" value="1"/>
</dbReference>
<reference evidence="11" key="1">
    <citation type="submission" date="2016-10" db="EMBL/GenBank/DDBJ databases">
        <authorList>
            <person name="Varghese N."/>
            <person name="Submissions S."/>
        </authorList>
    </citation>
    <scope>NUCLEOTIDE SEQUENCE [LARGE SCALE GENOMIC DNA]</scope>
    <source>
        <strain evidence="11">DSM 15719</strain>
    </source>
</reference>
<keyword evidence="5" id="KW-0007">Acetylation</keyword>
<keyword evidence="11" id="KW-1185">Reference proteome</keyword>
<dbReference type="PANTHER" id="PTHR24095:SF14">
    <property type="entry name" value="ACETYL-COENZYME A SYNTHETASE 1"/>
    <property type="match status" value="1"/>
</dbReference>
<dbReference type="InterPro" id="IPR011904">
    <property type="entry name" value="Ac_CoA_lig"/>
</dbReference>
<evidence type="ECO:0000259" key="7">
    <source>
        <dbReference type="Pfam" id="PF00501"/>
    </source>
</evidence>
<dbReference type="RefSeq" id="WP_074723315.1">
    <property type="nucleotide sequence ID" value="NZ_CBCRVS010000014.1"/>
</dbReference>
<dbReference type="FunFam" id="3.40.50.12780:FF:000001">
    <property type="entry name" value="Acetyl-coenzyme A synthetase"/>
    <property type="match status" value="1"/>
</dbReference>
<dbReference type="GO" id="GO:0019427">
    <property type="term" value="P:acetyl-CoA biosynthetic process from acetate"/>
    <property type="evidence" value="ECO:0007669"/>
    <property type="project" value="UniProtKB-UniRule"/>
</dbReference>
<evidence type="ECO:0000256" key="5">
    <source>
        <dbReference type="ARBA" id="ARBA00022990"/>
    </source>
</evidence>
<sequence>MSYYKIQNFEQYFKHYNKSVREPRKFWGKIAEENFTWYQQWDKVVEFDMAEAEIKWFTEAKVNMAKNCIDRHLNKRGEKTAIIFEPNNPNEEALHISYNVLHQRVCKMANVLREKGIAKGDRVCIYLPMIPELAVSILACARIGAIHSVVFAGFSASAVATRIMDSECKMVITSDGGYRGNKTIELKEIIDEALEKCTSVEKVLVVKRTGTGITMKEGRDIWLQPLLDEASDNSVAEIMDSEDPLFILYTSGSTGKPKGMVHTTAGYMVYTAYTFKNVFNYEENDIFWCTADIGWITGHSYSLYGPLLNGATTVIFEGVPSYPDFSRFWEIIEKHKITQFYTAPTAIRALAKENLEYVQKHHLKTLKVIGSVGEPINEEAWHWYNDHVGQKKCPVVDTWWQTETGGIMISPIAFVTPTKPTYATLPLPGIQPVLMDENRNEIEGNQVVGSLCIKFPWPGIARTIWGNHQRYKDTYFSAFPGTYFTGDGALRDEVGYYRITGRVDDVVIVSGHNLGTAPIEDAINEHPAVAESAIVGFPHDIKGNALYGYVILKETGEIRKKENLFKEINQYISDHVGPIAKLDKIQFVSGLPKTRSGKIMRRILRKIAEGDFSNFGDTSTLLNPEIVDEIKDNKV</sequence>
<dbReference type="NCBIfam" id="NF001208">
    <property type="entry name" value="PRK00174.1"/>
    <property type="match status" value="1"/>
</dbReference>
<dbReference type="Gene3D" id="3.40.50.12780">
    <property type="entry name" value="N-terminal domain of ligase-like"/>
    <property type="match status" value="1"/>
</dbReference>
<dbReference type="OrthoDB" id="9778383at2"/>
<comment type="similarity">
    <text evidence="1">Belongs to the ATP-dependent AMP-binding enzyme family.</text>
</comment>
<gene>
    <name evidence="10" type="ORF">SAMN05444355_106105</name>
</gene>
<dbReference type="Gene3D" id="3.30.300.30">
    <property type="match status" value="1"/>
</dbReference>
<dbReference type="GO" id="GO:0016208">
    <property type="term" value="F:AMP binding"/>
    <property type="evidence" value="ECO:0007669"/>
    <property type="project" value="InterPro"/>
</dbReference>
<organism evidence="10 11">
    <name type="scientific">Flavobacterium frigoris</name>
    <dbReference type="NCBI Taxonomy" id="229204"/>
    <lineage>
        <taxon>Bacteria</taxon>
        <taxon>Pseudomonadati</taxon>
        <taxon>Bacteroidota</taxon>
        <taxon>Flavobacteriia</taxon>
        <taxon>Flavobacteriales</taxon>
        <taxon>Flavobacteriaceae</taxon>
        <taxon>Flavobacterium</taxon>
    </lineage>
</organism>
<dbReference type="AlphaFoldDB" id="A0A1H9KUT7"/>
<dbReference type="CDD" id="cd05966">
    <property type="entry name" value="ACS"/>
    <property type="match status" value="1"/>
</dbReference>
<dbReference type="InterPro" id="IPR045851">
    <property type="entry name" value="AMP-bd_C_sf"/>
</dbReference>
<evidence type="ECO:0000313" key="11">
    <source>
        <dbReference type="Proteomes" id="UP000183658"/>
    </source>
</evidence>
<dbReference type="Pfam" id="PF13193">
    <property type="entry name" value="AMP-binding_C"/>
    <property type="match status" value="1"/>
</dbReference>
<dbReference type="GO" id="GO:0003987">
    <property type="term" value="F:acetate-CoA ligase activity"/>
    <property type="evidence" value="ECO:0007669"/>
    <property type="project" value="UniProtKB-UniRule"/>
</dbReference>
<dbReference type="InterPro" id="IPR020845">
    <property type="entry name" value="AMP-binding_CS"/>
</dbReference>
<evidence type="ECO:0000256" key="6">
    <source>
        <dbReference type="NCBIfam" id="TIGR02188"/>
    </source>
</evidence>
<dbReference type="EC" id="6.2.1.1" evidence="6"/>
<proteinExistence type="inferred from homology"/>
<dbReference type="Pfam" id="PF00501">
    <property type="entry name" value="AMP-binding"/>
    <property type="match status" value="1"/>
</dbReference>
<dbReference type="InterPro" id="IPR025110">
    <property type="entry name" value="AMP-bd_C"/>
</dbReference>
<dbReference type="EMBL" id="FOFZ01000006">
    <property type="protein sequence ID" value="SER02952.1"/>
    <property type="molecule type" value="Genomic_DNA"/>
</dbReference>
<dbReference type="PROSITE" id="PS00455">
    <property type="entry name" value="AMP_BINDING"/>
    <property type="match status" value="1"/>
</dbReference>
<dbReference type="InterPro" id="IPR042099">
    <property type="entry name" value="ANL_N_sf"/>
</dbReference>
<dbReference type="PANTHER" id="PTHR24095">
    <property type="entry name" value="ACETYL-COENZYME A SYNTHETASE"/>
    <property type="match status" value="1"/>
</dbReference>
<evidence type="ECO:0000256" key="2">
    <source>
        <dbReference type="ARBA" id="ARBA00022598"/>
    </source>
</evidence>
<dbReference type="InterPro" id="IPR000873">
    <property type="entry name" value="AMP-dep_synth/lig_dom"/>
</dbReference>
<evidence type="ECO:0000259" key="9">
    <source>
        <dbReference type="Pfam" id="PF16177"/>
    </source>
</evidence>
<keyword evidence="4" id="KW-0067">ATP-binding</keyword>
<name>A0A1H9KUT7_FLAFI</name>
<dbReference type="Pfam" id="PF16177">
    <property type="entry name" value="ACAS_N"/>
    <property type="match status" value="1"/>
</dbReference>
<dbReference type="InterPro" id="IPR032387">
    <property type="entry name" value="ACAS_N"/>
</dbReference>
<keyword evidence="2" id="KW-0436">Ligase</keyword>
<feature type="domain" description="Acetyl-coenzyme A synthetase N-terminal" evidence="9">
    <location>
        <begin position="12"/>
        <end position="68"/>
    </location>
</feature>
<dbReference type="GO" id="GO:0005524">
    <property type="term" value="F:ATP binding"/>
    <property type="evidence" value="ECO:0007669"/>
    <property type="project" value="UniProtKB-KW"/>
</dbReference>
<evidence type="ECO:0000256" key="1">
    <source>
        <dbReference type="ARBA" id="ARBA00006432"/>
    </source>
</evidence>